<keyword evidence="1" id="KW-1133">Transmembrane helix</keyword>
<dbReference type="Proteomes" id="UP000000346">
    <property type="component" value="Chromosome"/>
</dbReference>
<dbReference type="KEGG" id="asc:ASAC_1218"/>
<dbReference type="eggNOG" id="arCOG02902">
    <property type="taxonomic scope" value="Archaea"/>
</dbReference>
<dbReference type="SMART" id="SM00327">
    <property type="entry name" value="VWA"/>
    <property type="match status" value="1"/>
</dbReference>
<dbReference type="Gene3D" id="3.40.50.410">
    <property type="entry name" value="von Willebrand factor, type A domain"/>
    <property type="match status" value="1"/>
</dbReference>
<dbReference type="SUPFAM" id="SSF53300">
    <property type="entry name" value="vWA-like"/>
    <property type="match status" value="1"/>
</dbReference>
<dbReference type="Pfam" id="PF00092">
    <property type="entry name" value="VWA"/>
    <property type="match status" value="1"/>
</dbReference>
<dbReference type="AlphaFoldDB" id="D9Q2T5"/>
<protein>
    <recommendedName>
        <fullName evidence="2">VWFA domain-containing protein</fullName>
    </recommendedName>
</protein>
<gene>
    <name evidence="3" type="ordered locus">ASAC_1218</name>
</gene>
<evidence type="ECO:0000313" key="4">
    <source>
        <dbReference type="Proteomes" id="UP000000346"/>
    </source>
</evidence>
<feature type="domain" description="VWFA" evidence="2">
    <location>
        <begin position="1"/>
        <end position="167"/>
    </location>
</feature>
<evidence type="ECO:0000259" key="2">
    <source>
        <dbReference type="PROSITE" id="PS50234"/>
    </source>
</evidence>
<dbReference type="STRING" id="666510.ASAC_1218"/>
<organism evidence="3 4">
    <name type="scientific">Acidilobus saccharovorans (strain DSM 16705 / JCM 18335 / VKM B-2471 / 345-15)</name>
    <dbReference type="NCBI Taxonomy" id="666510"/>
    <lineage>
        <taxon>Archaea</taxon>
        <taxon>Thermoproteota</taxon>
        <taxon>Thermoprotei</taxon>
        <taxon>Acidilobales</taxon>
        <taxon>Acidilobaceae</taxon>
        <taxon>Acidilobus</taxon>
    </lineage>
</organism>
<sequence>MMLKDVKPNRLEAAKRSAIVIIRSVVGSGIPTLVGVISFYGNSFPVMDLTDSVEELEEAVNSIKVSGKATNLSMAVKDAFYMFKDSPPGYSRRLIVISDGDFNEGPGPDEVQFLAKSSGMRVDFLVIGNSQHVKSDQMTKLANITGGKVVYARSLEEAIKNAYKIAIGE</sequence>
<dbReference type="EMBL" id="CP001742">
    <property type="protein sequence ID" value="ADL19623.1"/>
    <property type="molecule type" value="Genomic_DNA"/>
</dbReference>
<keyword evidence="1" id="KW-0472">Membrane</keyword>
<evidence type="ECO:0000256" key="1">
    <source>
        <dbReference type="SAM" id="Phobius"/>
    </source>
</evidence>
<dbReference type="HOGENOM" id="CLU_1574885_0_0_2"/>
<accession>D9Q2T5</accession>
<dbReference type="InterPro" id="IPR036465">
    <property type="entry name" value="vWFA_dom_sf"/>
</dbReference>
<keyword evidence="4" id="KW-1185">Reference proteome</keyword>
<dbReference type="InterPro" id="IPR002035">
    <property type="entry name" value="VWF_A"/>
</dbReference>
<dbReference type="PROSITE" id="PS50234">
    <property type="entry name" value="VWFA"/>
    <property type="match status" value="1"/>
</dbReference>
<name>D9Q2T5_ACIS3</name>
<dbReference type="InParanoid" id="D9Q2T5"/>
<feature type="transmembrane region" description="Helical" evidence="1">
    <location>
        <begin position="20"/>
        <end position="41"/>
    </location>
</feature>
<dbReference type="CDD" id="cd00198">
    <property type="entry name" value="vWFA"/>
    <property type="match status" value="1"/>
</dbReference>
<keyword evidence="1" id="KW-0812">Transmembrane</keyword>
<reference evidence="3 4" key="1">
    <citation type="journal article" date="2010" name="Appl. Environ. Microbiol.">
        <title>The genome sequence of the crenarchaeon Acidilobus saccharovorans supports a new order, Acidilobales, and suggests an important ecological role in terrestrial acidic hot springs.</title>
        <authorList>
            <person name="Mardanov A.V."/>
            <person name="Svetlitchnyi V.A."/>
            <person name="Beletsky A.V."/>
            <person name="Prokofeva M.I."/>
            <person name="Bonch-Osmolovskaya E.A."/>
            <person name="Ravin N.V."/>
            <person name="Skryabin K.G."/>
        </authorList>
    </citation>
    <scope>NUCLEOTIDE SEQUENCE [LARGE SCALE GENOMIC DNA]</scope>
    <source>
        <strain evidence="4">DSM 16705 / JCM 18335 / VKM B-2471 / 345-15</strain>
    </source>
</reference>
<evidence type="ECO:0000313" key="3">
    <source>
        <dbReference type="EMBL" id="ADL19623.1"/>
    </source>
</evidence>
<proteinExistence type="predicted"/>